<evidence type="ECO:0000256" key="8">
    <source>
        <dbReference type="ARBA" id="ARBA00022777"/>
    </source>
</evidence>
<evidence type="ECO:0000256" key="6">
    <source>
        <dbReference type="ARBA" id="ARBA00022683"/>
    </source>
</evidence>
<dbReference type="Proteomes" id="UP000014127">
    <property type="component" value="Unassembled WGS sequence"/>
</dbReference>
<feature type="transmembrane region" description="Helical" evidence="12">
    <location>
        <begin position="304"/>
        <end position="321"/>
    </location>
</feature>
<comment type="caution">
    <text evidence="16">The sequence shown here is derived from an EMBL/GenBank/DDBJ whole genome shotgun (WGS) entry which is preliminary data.</text>
</comment>
<dbReference type="Pfam" id="PF02378">
    <property type="entry name" value="PTS_EIIC"/>
    <property type="match status" value="1"/>
</dbReference>
<dbReference type="InterPro" id="IPR013013">
    <property type="entry name" value="PTS_EIIC_1"/>
</dbReference>
<evidence type="ECO:0000256" key="5">
    <source>
        <dbReference type="ARBA" id="ARBA00022679"/>
    </source>
</evidence>
<organism evidence="16 17">
    <name type="scientific">Enterococcus dispar ATCC 51266</name>
    <dbReference type="NCBI Taxonomy" id="1139219"/>
    <lineage>
        <taxon>Bacteria</taxon>
        <taxon>Bacillati</taxon>
        <taxon>Bacillota</taxon>
        <taxon>Bacilli</taxon>
        <taxon>Lactobacillales</taxon>
        <taxon>Enterococcaceae</taxon>
        <taxon>Enterococcus</taxon>
    </lineage>
</organism>
<dbReference type="eggNOG" id="COG2190">
    <property type="taxonomic scope" value="Bacteria"/>
</dbReference>
<feature type="transmembrane region" description="Helical" evidence="12">
    <location>
        <begin position="327"/>
        <end position="354"/>
    </location>
</feature>
<feature type="transmembrane region" description="Helical" evidence="12">
    <location>
        <begin position="12"/>
        <end position="36"/>
    </location>
</feature>
<feature type="domain" description="PTS EIIC type-1" evidence="15">
    <location>
        <begin position="3"/>
        <end position="412"/>
    </location>
</feature>
<dbReference type="AlphaFoldDB" id="S1N9M8"/>
<dbReference type="InterPro" id="IPR050429">
    <property type="entry name" value="PTS_Glucose_EIICBA"/>
</dbReference>
<keyword evidence="7 12" id="KW-0812">Transmembrane</keyword>
<evidence type="ECO:0000256" key="11">
    <source>
        <dbReference type="PROSITE-ProRule" id="PRU00421"/>
    </source>
</evidence>
<dbReference type="PATRIC" id="fig|1139219.3.peg.156"/>
<keyword evidence="8" id="KW-0418">Kinase</keyword>
<feature type="transmembrane region" description="Helical" evidence="12">
    <location>
        <begin position="168"/>
        <end position="191"/>
    </location>
</feature>
<keyword evidence="6" id="KW-0598">Phosphotransferase system</keyword>
<keyword evidence="3" id="KW-1003">Cell membrane</keyword>
<dbReference type="OrthoDB" id="9764327at2"/>
<keyword evidence="5" id="KW-0808">Transferase</keyword>
<dbReference type="PROSITE" id="PS51093">
    <property type="entry name" value="PTS_EIIA_TYPE_1"/>
    <property type="match status" value="1"/>
</dbReference>
<dbReference type="InterPro" id="IPR001996">
    <property type="entry name" value="PTS_IIB_1"/>
</dbReference>
<proteinExistence type="predicted"/>
<dbReference type="PROSITE" id="PS00371">
    <property type="entry name" value="PTS_EIIA_TYPE_1_HIS"/>
    <property type="match status" value="1"/>
</dbReference>
<evidence type="ECO:0000259" key="15">
    <source>
        <dbReference type="PROSITE" id="PS51103"/>
    </source>
</evidence>
<dbReference type="GO" id="GO:0005886">
    <property type="term" value="C:plasma membrane"/>
    <property type="evidence" value="ECO:0007669"/>
    <property type="project" value="UniProtKB-SubCell"/>
</dbReference>
<dbReference type="PROSITE" id="PS51098">
    <property type="entry name" value="PTS_EIIB_TYPE_1"/>
    <property type="match status" value="1"/>
</dbReference>
<dbReference type="PANTHER" id="PTHR30009">
    <property type="entry name" value="CYTOCHROME C-TYPE SYNTHESIS PROTEIN AND PTS TRANSMEMBRANE COMPONENT"/>
    <property type="match status" value="1"/>
</dbReference>
<dbReference type="GO" id="GO:0016301">
    <property type="term" value="F:kinase activity"/>
    <property type="evidence" value="ECO:0007669"/>
    <property type="project" value="UniProtKB-KW"/>
</dbReference>
<keyword evidence="17" id="KW-1185">Reference proteome</keyword>
<dbReference type="STRING" id="44009.RV01_GL001939"/>
<dbReference type="PROSITE" id="PS51103">
    <property type="entry name" value="PTS_EIIC_TYPE_1"/>
    <property type="match status" value="1"/>
</dbReference>
<evidence type="ECO:0000256" key="12">
    <source>
        <dbReference type="SAM" id="Phobius"/>
    </source>
</evidence>
<evidence type="ECO:0000313" key="17">
    <source>
        <dbReference type="Proteomes" id="UP000014127"/>
    </source>
</evidence>
<feature type="domain" description="PTS EIIA type-1" evidence="13">
    <location>
        <begin position="541"/>
        <end position="645"/>
    </location>
</feature>
<dbReference type="PANTHER" id="PTHR30009:SF24">
    <property type="entry name" value="PTS SYSTEM, IIBC COMPONENT"/>
    <property type="match status" value="1"/>
</dbReference>
<dbReference type="InterPro" id="IPR018113">
    <property type="entry name" value="PTrfase_EIIB_Cys"/>
</dbReference>
<keyword evidence="4" id="KW-0762">Sugar transport</keyword>
<name>S1N9M8_9ENTE</name>
<comment type="subcellular location">
    <subcellularLocation>
        <location evidence="1">Cell membrane</location>
        <topology evidence="1">Multi-pass membrane protein</topology>
    </subcellularLocation>
</comment>
<dbReference type="NCBIfam" id="TIGR00830">
    <property type="entry name" value="PTBA"/>
    <property type="match status" value="1"/>
</dbReference>
<evidence type="ECO:0008006" key="18">
    <source>
        <dbReference type="Google" id="ProtNLM"/>
    </source>
</evidence>
<keyword evidence="9 12" id="KW-1133">Transmembrane helix</keyword>
<dbReference type="SUPFAM" id="SSF51261">
    <property type="entry name" value="Duplicated hybrid motif"/>
    <property type="match status" value="1"/>
</dbReference>
<evidence type="ECO:0000259" key="14">
    <source>
        <dbReference type="PROSITE" id="PS51098"/>
    </source>
</evidence>
<gene>
    <name evidence="16" type="ORF">OMK_00159</name>
</gene>
<dbReference type="InterPro" id="IPR011055">
    <property type="entry name" value="Dup_hybrid_motif"/>
</dbReference>
<sequence>MKETVQKSMRTFARAIIQPVMFMAVSGLIISIAAIMRMEFMPSAIANVGNFFFGIINSGAIGSLSVIFCVGIAAALTKKKTDSAIVAITCFMIFLYANNSWLTLTNRLAEPGEQGLFGTGQNMVMGIQVNDMGVFLGIVIGCLVGFIVNRFGNVKFHKYLTPYEGTKFAYAISIFATIALAIIVTYVWPIINSGVNAAVSVMASSGPFGFFTYGFLNRMLLPVGMHHLLWMPLHFTPMGGTAQIAGETVSGAFNIWLAQLGDISNVTTMNSAVGFLTNFGPLAFPAAIAAAFIKTALPENKAKVKAIVIPAVILAALAGTTEPIEFLFLFAAPVLWLVHAILFGFSFFLANVLGLRVMVGSIPETIPSLFVPMNLGHTWLIIPIILVIAVMEYFAFKYLIVKLNLPTLGREPKEELTPQNETITVKGDEAGLAVIVNGLGGVDNISEIYNCYSRLRLDVLDDKKVDINLLKTFPSSGVVDKQKHIQIIIGIGVTELREALEAYVEKLRSGQATLPLTKTQTGQLVYAPASGEIIPIEEVPDEVFSSKSLGNGFAIMNHDGMIHSPTSGKITTIFPTLHAIGIENENGEQVLVHMGIDTVDLAGKPFNIKVTDGQMVKQGDLLAQIDNNQIKAAGKNDMIIVVTLENAAGKVIAPSDKITRNDIAFEI</sequence>
<feature type="transmembrane region" description="Helical" evidence="12">
    <location>
        <begin position="197"/>
        <end position="216"/>
    </location>
</feature>
<evidence type="ECO:0000256" key="1">
    <source>
        <dbReference type="ARBA" id="ARBA00004651"/>
    </source>
</evidence>
<dbReference type="Pfam" id="PF00367">
    <property type="entry name" value="PTS_EIIB"/>
    <property type="match status" value="1"/>
</dbReference>
<dbReference type="HOGENOM" id="CLU_012312_1_1_9"/>
<evidence type="ECO:0000256" key="9">
    <source>
        <dbReference type="ARBA" id="ARBA00022989"/>
    </source>
</evidence>
<keyword evidence="2" id="KW-0813">Transport</keyword>
<dbReference type="EMBL" id="AHYR01000001">
    <property type="protein sequence ID" value="EOT44016.1"/>
    <property type="molecule type" value="Genomic_DNA"/>
</dbReference>
<dbReference type="GO" id="GO:0090563">
    <property type="term" value="F:protein-phosphocysteine-sugar phosphotransferase activity"/>
    <property type="evidence" value="ECO:0007669"/>
    <property type="project" value="TreeGrafter"/>
</dbReference>
<dbReference type="InterPro" id="IPR036878">
    <property type="entry name" value="Glu_permease_IIB"/>
</dbReference>
<feature type="transmembrane region" description="Helical" evidence="12">
    <location>
        <begin position="272"/>
        <end position="292"/>
    </location>
</feature>
<evidence type="ECO:0000256" key="3">
    <source>
        <dbReference type="ARBA" id="ARBA00022475"/>
    </source>
</evidence>
<evidence type="ECO:0000313" key="16">
    <source>
        <dbReference type="EMBL" id="EOT44016.1"/>
    </source>
</evidence>
<dbReference type="GO" id="GO:0008982">
    <property type="term" value="F:protein-N(PI)-phosphohistidine-sugar phosphotransferase activity"/>
    <property type="evidence" value="ECO:0007669"/>
    <property type="project" value="InterPro"/>
</dbReference>
<dbReference type="GO" id="GO:0009401">
    <property type="term" value="P:phosphoenolpyruvate-dependent sugar phosphotransferase system"/>
    <property type="evidence" value="ECO:0007669"/>
    <property type="project" value="UniProtKB-KW"/>
</dbReference>
<dbReference type="InterPro" id="IPR003352">
    <property type="entry name" value="PTS_EIIC"/>
</dbReference>
<feature type="transmembrane region" description="Helical" evidence="12">
    <location>
        <begin position="83"/>
        <end position="104"/>
    </location>
</feature>
<dbReference type="eggNOG" id="COG1263">
    <property type="taxonomic scope" value="Bacteria"/>
</dbReference>
<feature type="transmembrane region" description="Helical" evidence="12">
    <location>
        <begin position="375"/>
        <end position="396"/>
    </location>
</feature>
<protein>
    <recommendedName>
        <fullName evidence="18">PTS system, glucose subfamily, IIA component</fullName>
    </recommendedName>
</protein>
<dbReference type="SUPFAM" id="SSF55604">
    <property type="entry name" value="Glucose permease domain IIB"/>
    <property type="match status" value="1"/>
</dbReference>
<feature type="transmembrane region" description="Helical" evidence="12">
    <location>
        <begin position="51"/>
        <end position="76"/>
    </location>
</feature>
<feature type="transmembrane region" description="Helical" evidence="12">
    <location>
        <begin position="124"/>
        <end position="148"/>
    </location>
</feature>
<evidence type="ECO:0000256" key="10">
    <source>
        <dbReference type="ARBA" id="ARBA00023136"/>
    </source>
</evidence>
<evidence type="ECO:0000256" key="4">
    <source>
        <dbReference type="ARBA" id="ARBA00022597"/>
    </source>
</evidence>
<evidence type="ECO:0000256" key="2">
    <source>
        <dbReference type="ARBA" id="ARBA00022448"/>
    </source>
</evidence>
<evidence type="ECO:0000256" key="7">
    <source>
        <dbReference type="ARBA" id="ARBA00022692"/>
    </source>
</evidence>
<feature type="domain" description="PTS EIIB type-1" evidence="14">
    <location>
        <begin position="429"/>
        <end position="510"/>
    </location>
</feature>
<keyword evidence="10 12" id="KW-0472">Membrane</keyword>
<evidence type="ECO:0000259" key="13">
    <source>
        <dbReference type="PROSITE" id="PS51093"/>
    </source>
</evidence>
<reference evidence="16 17" key="1">
    <citation type="submission" date="2013-03" db="EMBL/GenBank/DDBJ databases">
        <title>The Genome Sequence of Enterococcus dispar ATCC_51266 (Illumina only assembly).</title>
        <authorList>
            <consortium name="The Broad Institute Genomics Platform"/>
            <consortium name="The Broad Institute Genome Sequencing Center for Infectious Disease"/>
            <person name="Earl A."/>
            <person name="Russ C."/>
            <person name="Gilmore M."/>
            <person name="Surin D."/>
            <person name="Walker B."/>
            <person name="Young S."/>
            <person name="Zeng Q."/>
            <person name="Gargeya S."/>
            <person name="Fitzgerald M."/>
            <person name="Haas B."/>
            <person name="Abouelleil A."/>
            <person name="Allen A.W."/>
            <person name="Alvarado L."/>
            <person name="Arachchi H.M."/>
            <person name="Berlin A.M."/>
            <person name="Chapman S.B."/>
            <person name="Gainer-Dewar J."/>
            <person name="Goldberg J."/>
            <person name="Griggs A."/>
            <person name="Gujja S."/>
            <person name="Hansen M."/>
            <person name="Howarth C."/>
            <person name="Imamovic A."/>
            <person name="Ireland A."/>
            <person name="Larimer J."/>
            <person name="McCowan C."/>
            <person name="Murphy C."/>
            <person name="Pearson M."/>
            <person name="Poon T.W."/>
            <person name="Priest M."/>
            <person name="Roberts A."/>
            <person name="Saif S."/>
            <person name="Shea T."/>
            <person name="Sisk P."/>
            <person name="Sykes S."/>
            <person name="Wortman J."/>
            <person name="Nusbaum C."/>
            <person name="Birren B."/>
        </authorList>
    </citation>
    <scope>NUCLEOTIDE SEQUENCE [LARGE SCALE GENOMIC DNA]</scope>
    <source>
        <strain evidence="16 17">ATCC 51266</strain>
    </source>
</reference>
<dbReference type="RefSeq" id="WP_016171389.1">
    <property type="nucleotide sequence ID" value="NZ_ASWK01000001.1"/>
</dbReference>
<dbReference type="InterPro" id="IPR001127">
    <property type="entry name" value="PTS_EIIA_1_perm"/>
</dbReference>
<feature type="active site" description="Phosphocysteine intermediate; for EIIB activity" evidence="11">
    <location>
        <position position="451"/>
    </location>
</feature>
<accession>S1N9M8</accession>
<dbReference type="Gene3D" id="3.30.1360.60">
    <property type="entry name" value="Glucose permease domain IIB"/>
    <property type="match status" value="1"/>
</dbReference>
<dbReference type="Gene3D" id="2.70.70.10">
    <property type="entry name" value="Glucose Permease (Domain IIA)"/>
    <property type="match status" value="1"/>
</dbReference>
<dbReference type="Pfam" id="PF00358">
    <property type="entry name" value="PTS_EIIA_1"/>
    <property type="match status" value="1"/>
</dbReference>